<evidence type="ECO:0000256" key="1">
    <source>
        <dbReference type="ARBA" id="ARBA00022737"/>
    </source>
</evidence>
<reference evidence="4" key="2">
    <citation type="submission" date="2020-09" db="EMBL/GenBank/DDBJ databases">
        <authorList>
            <person name="Sun Q."/>
            <person name="Zhou Y."/>
        </authorList>
    </citation>
    <scope>NUCLEOTIDE SEQUENCE</scope>
    <source>
        <strain evidence="4">CGMCC 1.15966</strain>
    </source>
</reference>
<dbReference type="EMBL" id="BMKM01000009">
    <property type="protein sequence ID" value="GGE28990.1"/>
    <property type="molecule type" value="Genomic_DNA"/>
</dbReference>
<dbReference type="PANTHER" id="PTHR24198:SF165">
    <property type="entry name" value="ANKYRIN REPEAT-CONTAINING PROTEIN-RELATED"/>
    <property type="match status" value="1"/>
</dbReference>
<keyword evidence="5" id="KW-1185">Reference proteome</keyword>
<feature type="repeat" description="ANK" evidence="3">
    <location>
        <begin position="183"/>
        <end position="215"/>
    </location>
</feature>
<reference evidence="4" key="1">
    <citation type="journal article" date="2014" name="Int. J. Syst. Evol. Microbiol.">
        <title>Complete genome sequence of Corynebacterium casei LMG S-19264T (=DSM 44701T), isolated from a smear-ripened cheese.</title>
        <authorList>
            <consortium name="US DOE Joint Genome Institute (JGI-PGF)"/>
            <person name="Walter F."/>
            <person name="Albersmeier A."/>
            <person name="Kalinowski J."/>
            <person name="Ruckert C."/>
        </authorList>
    </citation>
    <scope>NUCLEOTIDE SEQUENCE</scope>
    <source>
        <strain evidence="4">CGMCC 1.15966</strain>
    </source>
</reference>
<dbReference type="PROSITE" id="PS50088">
    <property type="entry name" value="ANK_REPEAT"/>
    <property type="match status" value="1"/>
</dbReference>
<evidence type="ECO:0000313" key="5">
    <source>
        <dbReference type="Proteomes" id="UP000614460"/>
    </source>
</evidence>
<dbReference type="Gene3D" id="1.25.40.20">
    <property type="entry name" value="Ankyrin repeat-containing domain"/>
    <property type="match status" value="2"/>
</dbReference>
<evidence type="ECO:0000313" key="4">
    <source>
        <dbReference type="EMBL" id="GGE28990.1"/>
    </source>
</evidence>
<dbReference type="PANTHER" id="PTHR24198">
    <property type="entry name" value="ANKYRIN REPEAT AND PROTEIN KINASE DOMAIN-CONTAINING PROTEIN"/>
    <property type="match status" value="1"/>
</dbReference>
<dbReference type="SMART" id="SM00248">
    <property type="entry name" value="ANK"/>
    <property type="match status" value="5"/>
</dbReference>
<dbReference type="Proteomes" id="UP000614460">
    <property type="component" value="Unassembled WGS sequence"/>
</dbReference>
<dbReference type="RefSeq" id="WP_182499433.1">
    <property type="nucleotide sequence ID" value="NZ_BMKM01000009.1"/>
</dbReference>
<evidence type="ECO:0008006" key="6">
    <source>
        <dbReference type="Google" id="ProtNLM"/>
    </source>
</evidence>
<dbReference type="AlphaFoldDB" id="A0A8H9KV85"/>
<proteinExistence type="predicted"/>
<evidence type="ECO:0000256" key="3">
    <source>
        <dbReference type="PROSITE-ProRule" id="PRU00023"/>
    </source>
</evidence>
<comment type="caution">
    <text evidence="4">The sequence shown here is derived from an EMBL/GenBank/DDBJ whole genome shotgun (WGS) entry which is preliminary data.</text>
</comment>
<organism evidence="4 5">
    <name type="scientific">Sphingobacterium cellulitidis</name>
    <dbReference type="NCBI Taxonomy" id="1768011"/>
    <lineage>
        <taxon>Bacteria</taxon>
        <taxon>Pseudomonadati</taxon>
        <taxon>Bacteroidota</taxon>
        <taxon>Sphingobacteriia</taxon>
        <taxon>Sphingobacteriales</taxon>
        <taxon>Sphingobacteriaceae</taxon>
        <taxon>Sphingobacterium</taxon>
    </lineage>
</organism>
<evidence type="ECO:0000256" key="2">
    <source>
        <dbReference type="ARBA" id="ARBA00023043"/>
    </source>
</evidence>
<keyword evidence="1" id="KW-0677">Repeat</keyword>
<protein>
    <recommendedName>
        <fullName evidence="6">Ankyrin</fullName>
    </recommendedName>
</protein>
<dbReference type="SUPFAM" id="SSF48403">
    <property type="entry name" value="Ankyrin repeat"/>
    <property type="match status" value="1"/>
</dbReference>
<dbReference type="InterPro" id="IPR036770">
    <property type="entry name" value="Ankyrin_rpt-contain_sf"/>
</dbReference>
<dbReference type="Pfam" id="PF12796">
    <property type="entry name" value="Ank_2"/>
    <property type="match status" value="1"/>
</dbReference>
<name>A0A8H9KV85_9SPHI</name>
<keyword evidence="2 3" id="KW-0040">ANK repeat</keyword>
<gene>
    <name evidence="4" type="ORF">GCM10011516_28410</name>
</gene>
<dbReference type="PROSITE" id="PS50297">
    <property type="entry name" value="ANK_REP_REGION"/>
    <property type="match status" value="1"/>
</dbReference>
<dbReference type="InterPro" id="IPR002110">
    <property type="entry name" value="Ankyrin_rpt"/>
</dbReference>
<accession>A0A8H9KV85</accession>
<sequence>MFEKTPLIVAISNGDMENATKLYEQGERIPPSPHSYDYSQLYDTIIRKNGFELIGLMSENKEIEKDIYMLEKLDDTIFSKLIKVKSPKEDFIEFFKDFIGSSDNINDEVSGETLLSHAINNAADPAIIQALIDSGCRVDFKNQAEDNLINLSIKKHGLNPQNLAKYLEIFANEGLDINETNKQGKTALHIALESNKPHALEALLQNGANPNQQDNEGQSAFFIAVAQKADLEQYSKLAEYDSMDFEQTNNRGVKALHEYLRTLEGYNADNPGLLMRMIEDGADLNSTSLYYDNELSAWNWIAQKNAGLFEKVFNATQPEVNEQDDFGNTLLHLVVMKDSNNDQNQAKETYKKVKFLLDSGASPSIVNNQEQSAMMLASQDNLKAKTVEILLIAQQKEN</sequence>